<keyword evidence="2" id="KW-1185">Reference proteome</keyword>
<evidence type="ECO:0000313" key="1">
    <source>
        <dbReference type="EMBL" id="MBB5320304.1"/>
    </source>
</evidence>
<reference evidence="1 2" key="1">
    <citation type="submission" date="2020-08" db="EMBL/GenBank/DDBJ databases">
        <title>Genomic Encyclopedia of Type Strains, Phase IV (KMG-IV): sequencing the most valuable type-strain genomes for metagenomic binning, comparative biology and taxonomic classification.</title>
        <authorList>
            <person name="Goeker M."/>
        </authorList>
    </citation>
    <scope>NUCLEOTIDE SEQUENCE [LARGE SCALE GENOMIC DNA]</scope>
    <source>
        <strain evidence="1 2">DSM 22359</strain>
    </source>
</reference>
<dbReference type="AlphaFoldDB" id="A0A840U3M6"/>
<organism evidence="1 2">
    <name type="scientific">Marinobacter oulmenensis</name>
    <dbReference type="NCBI Taxonomy" id="643747"/>
    <lineage>
        <taxon>Bacteria</taxon>
        <taxon>Pseudomonadati</taxon>
        <taxon>Pseudomonadota</taxon>
        <taxon>Gammaproteobacteria</taxon>
        <taxon>Pseudomonadales</taxon>
        <taxon>Marinobacteraceae</taxon>
        <taxon>Marinobacter</taxon>
    </lineage>
</organism>
<dbReference type="Proteomes" id="UP000591735">
    <property type="component" value="Unassembled WGS sequence"/>
</dbReference>
<sequence>MKETEITTLEELREHLADKYETEWRNLSADEVLKKQDAILRNYELSSEEYEYAAPLAAIMEDQSAKKTIINTSKARAILIKAKRK</sequence>
<proteinExistence type="predicted"/>
<name>A0A840U3M6_9GAMM</name>
<accession>A0A840U3M6</accession>
<protein>
    <submittedName>
        <fullName evidence="1">C4-type Zn-finger protein</fullName>
    </submittedName>
</protein>
<gene>
    <name evidence="1" type="ORF">HNR38_000776</name>
</gene>
<evidence type="ECO:0000313" key="2">
    <source>
        <dbReference type="Proteomes" id="UP000591735"/>
    </source>
</evidence>
<dbReference type="RefSeq" id="WP_183699991.1">
    <property type="nucleotide sequence ID" value="NZ_JACHFE010000002.1"/>
</dbReference>
<comment type="caution">
    <text evidence="1">The sequence shown here is derived from an EMBL/GenBank/DDBJ whole genome shotgun (WGS) entry which is preliminary data.</text>
</comment>
<dbReference type="EMBL" id="JACHFE010000002">
    <property type="protein sequence ID" value="MBB5320304.1"/>
    <property type="molecule type" value="Genomic_DNA"/>
</dbReference>